<dbReference type="Proteomes" id="UP000275267">
    <property type="component" value="Unassembled WGS sequence"/>
</dbReference>
<evidence type="ECO:0000256" key="1">
    <source>
        <dbReference type="SAM" id="MobiDB-lite"/>
    </source>
</evidence>
<protein>
    <submittedName>
        <fullName evidence="2">Uncharacterized protein</fullName>
    </submittedName>
</protein>
<evidence type="ECO:0000313" key="2">
    <source>
        <dbReference type="EMBL" id="RLM78657.1"/>
    </source>
</evidence>
<organism evidence="2 3">
    <name type="scientific">Panicum miliaceum</name>
    <name type="common">Proso millet</name>
    <name type="synonym">Broomcorn millet</name>
    <dbReference type="NCBI Taxonomy" id="4540"/>
    <lineage>
        <taxon>Eukaryota</taxon>
        <taxon>Viridiplantae</taxon>
        <taxon>Streptophyta</taxon>
        <taxon>Embryophyta</taxon>
        <taxon>Tracheophyta</taxon>
        <taxon>Spermatophyta</taxon>
        <taxon>Magnoliopsida</taxon>
        <taxon>Liliopsida</taxon>
        <taxon>Poales</taxon>
        <taxon>Poaceae</taxon>
        <taxon>PACMAD clade</taxon>
        <taxon>Panicoideae</taxon>
        <taxon>Panicodae</taxon>
        <taxon>Paniceae</taxon>
        <taxon>Panicinae</taxon>
        <taxon>Panicum</taxon>
        <taxon>Panicum sect. Panicum</taxon>
    </lineage>
</organism>
<keyword evidence="3" id="KW-1185">Reference proteome</keyword>
<dbReference type="AlphaFoldDB" id="A0A3L6QFF0"/>
<feature type="region of interest" description="Disordered" evidence="1">
    <location>
        <begin position="17"/>
        <end position="49"/>
    </location>
</feature>
<name>A0A3L6QFF0_PANMI</name>
<reference evidence="3" key="1">
    <citation type="journal article" date="2019" name="Nat. Commun.">
        <title>The genome of broomcorn millet.</title>
        <authorList>
            <person name="Zou C."/>
            <person name="Miki D."/>
            <person name="Li D."/>
            <person name="Tang Q."/>
            <person name="Xiao L."/>
            <person name="Rajput S."/>
            <person name="Deng P."/>
            <person name="Jia W."/>
            <person name="Huang R."/>
            <person name="Zhang M."/>
            <person name="Sun Y."/>
            <person name="Hu J."/>
            <person name="Fu X."/>
            <person name="Schnable P.S."/>
            <person name="Li F."/>
            <person name="Zhang H."/>
            <person name="Feng B."/>
            <person name="Zhu X."/>
            <person name="Liu R."/>
            <person name="Schnable J.C."/>
            <person name="Zhu J.-K."/>
            <person name="Zhang H."/>
        </authorList>
    </citation>
    <scope>NUCLEOTIDE SEQUENCE [LARGE SCALE GENOMIC DNA]</scope>
</reference>
<evidence type="ECO:0000313" key="3">
    <source>
        <dbReference type="Proteomes" id="UP000275267"/>
    </source>
</evidence>
<accession>A0A3L6QFF0</accession>
<comment type="caution">
    <text evidence="2">The sequence shown here is derived from an EMBL/GenBank/DDBJ whole genome shotgun (WGS) entry which is preliminary data.</text>
</comment>
<sequence>MHIYTIEQMSRSAVVMVHGRPGKTKEARPSGASTSNSCRDEGMPHGGMLGEEVAVNSKRRTWGS</sequence>
<dbReference type="EMBL" id="PQIB02000012">
    <property type="protein sequence ID" value="RLM78657.1"/>
    <property type="molecule type" value="Genomic_DNA"/>
</dbReference>
<proteinExistence type="predicted"/>
<gene>
    <name evidence="2" type="ORF">C2845_PM12G18780</name>
</gene>